<dbReference type="PANTHER" id="PTHR24388:SF54">
    <property type="entry name" value="PROTEIN ESCARGOT"/>
    <property type="match status" value="1"/>
</dbReference>
<keyword evidence="6" id="KW-0539">Nucleus</keyword>
<evidence type="ECO:0000256" key="4">
    <source>
        <dbReference type="ARBA" id="ARBA00022771"/>
    </source>
</evidence>
<evidence type="ECO:0000256" key="1">
    <source>
        <dbReference type="ARBA" id="ARBA00004123"/>
    </source>
</evidence>
<feature type="non-terminal residue" evidence="9">
    <location>
        <position position="1"/>
    </location>
</feature>
<feature type="domain" description="C2H2-type" evidence="8">
    <location>
        <begin position="136"/>
        <end position="164"/>
    </location>
</feature>
<dbReference type="PROSITE" id="PS00028">
    <property type="entry name" value="ZINC_FINGER_C2H2_1"/>
    <property type="match status" value="2"/>
</dbReference>
<dbReference type="Proteomes" id="UP001328107">
    <property type="component" value="Unassembled WGS sequence"/>
</dbReference>
<dbReference type="EMBL" id="BTRK01000004">
    <property type="protein sequence ID" value="GMR48172.1"/>
    <property type="molecule type" value="Genomic_DNA"/>
</dbReference>
<dbReference type="AlphaFoldDB" id="A0AAN5CPP1"/>
<evidence type="ECO:0000256" key="2">
    <source>
        <dbReference type="ARBA" id="ARBA00022723"/>
    </source>
</evidence>
<evidence type="ECO:0000256" key="7">
    <source>
        <dbReference type="PROSITE-ProRule" id="PRU00042"/>
    </source>
</evidence>
<protein>
    <recommendedName>
        <fullName evidence="8">C2H2-type domain-containing protein</fullName>
    </recommendedName>
</protein>
<reference evidence="10" key="1">
    <citation type="submission" date="2022-10" db="EMBL/GenBank/DDBJ databases">
        <title>Genome assembly of Pristionchus species.</title>
        <authorList>
            <person name="Yoshida K."/>
            <person name="Sommer R.J."/>
        </authorList>
    </citation>
    <scope>NUCLEOTIDE SEQUENCE [LARGE SCALE GENOMIC DNA]</scope>
    <source>
        <strain evidence="10">RS5460</strain>
    </source>
</reference>
<evidence type="ECO:0000259" key="8">
    <source>
        <dbReference type="PROSITE" id="PS50157"/>
    </source>
</evidence>
<feature type="domain" description="C2H2-type" evidence="8">
    <location>
        <begin position="165"/>
        <end position="192"/>
    </location>
</feature>
<dbReference type="PROSITE" id="PS50157">
    <property type="entry name" value="ZINC_FINGER_C2H2_2"/>
    <property type="match status" value="2"/>
</dbReference>
<dbReference type="GO" id="GO:0005634">
    <property type="term" value="C:nucleus"/>
    <property type="evidence" value="ECO:0007669"/>
    <property type="project" value="UniProtKB-SubCell"/>
</dbReference>
<sequence>SFQMEFKGYGDLSEFFFLPQKGEVPSTGSSERSNWHVPFNCSIEWENQLREEEEDIHQMLKDNEPNFYGSPHNECDIEQGKFSGIPNDSLEDSYLLHYKNNETRFLSTSKIASHIDPLLNRKSGLRSHRIEDEYPYSCHLCSKSFNKKWRLSCHMEQVHTKVRNFSCPDCDKKFRSDYDLKRHSTTHTGQRFVCYHCDSGFASKQRVACHIRRSLACWDRKS</sequence>
<dbReference type="SMART" id="SM00355">
    <property type="entry name" value="ZnF_C2H2"/>
    <property type="match status" value="3"/>
</dbReference>
<dbReference type="GO" id="GO:0032502">
    <property type="term" value="P:developmental process"/>
    <property type="evidence" value="ECO:0007669"/>
    <property type="project" value="UniProtKB-ARBA"/>
</dbReference>
<dbReference type="Gene3D" id="3.30.160.60">
    <property type="entry name" value="Classic Zinc Finger"/>
    <property type="match status" value="2"/>
</dbReference>
<keyword evidence="5" id="KW-0862">Zinc</keyword>
<accession>A0AAN5CPP1</accession>
<dbReference type="GO" id="GO:0000978">
    <property type="term" value="F:RNA polymerase II cis-regulatory region sequence-specific DNA binding"/>
    <property type="evidence" value="ECO:0007669"/>
    <property type="project" value="TreeGrafter"/>
</dbReference>
<dbReference type="SUPFAM" id="SSF57667">
    <property type="entry name" value="beta-beta-alpha zinc fingers"/>
    <property type="match status" value="1"/>
</dbReference>
<comment type="caution">
    <text evidence="9">The sequence shown here is derived from an EMBL/GenBank/DDBJ whole genome shotgun (WGS) entry which is preliminary data.</text>
</comment>
<keyword evidence="4 7" id="KW-0863">Zinc-finger</keyword>
<dbReference type="InterPro" id="IPR036236">
    <property type="entry name" value="Znf_C2H2_sf"/>
</dbReference>
<name>A0AAN5CPP1_9BILA</name>
<evidence type="ECO:0000256" key="6">
    <source>
        <dbReference type="ARBA" id="ARBA00023242"/>
    </source>
</evidence>
<gene>
    <name evidence="9" type="ORF">PMAYCL1PPCAC_18367</name>
</gene>
<dbReference type="Pfam" id="PF13894">
    <property type="entry name" value="zf-C2H2_4"/>
    <property type="match status" value="1"/>
</dbReference>
<dbReference type="FunFam" id="3.30.160.60:FF:000202">
    <property type="entry name" value="Zinc finger protein 574"/>
    <property type="match status" value="1"/>
</dbReference>
<dbReference type="PANTHER" id="PTHR24388">
    <property type="entry name" value="ZINC FINGER PROTEIN"/>
    <property type="match status" value="1"/>
</dbReference>
<dbReference type="InterPro" id="IPR013087">
    <property type="entry name" value="Znf_C2H2_type"/>
</dbReference>
<comment type="subcellular location">
    <subcellularLocation>
        <location evidence="1">Nucleus</location>
    </subcellularLocation>
</comment>
<keyword evidence="2" id="KW-0479">Metal-binding</keyword>
<evidence type="ECO:0000313" key="9">
    <source>
        <dbReference type="EMBL" id="GMR48172.1"/>
    </source>
</evidence>
<keyword evidence="10" id="KW-1185">Reference proteome</keyword>
<evidence type="ECO:0000256" key="3">
    <source>
        <dbReference type="ARBA" id="ARBA00022737"/>
    </source>
</evidence>
<evidence type="ECO:0000313" key="10">
    <source>
        <dbReference type="Proteomes" id="UP001328107"/>
    </source>
</evidence>
<proteinExistence type="predicted"/>
<organism evidence="9 10">
    <name type="scientific">Pristionchus mayeri</name>
    <dbReference type="NCBI Taxonomy" id="1317129"/>
    <lineage>
        <taxon>Eukaryota</taxon>
        <taxon>Metazoa</taxon>
        <taxon>Ecdysozoa</taxon>
        <taxon>Nematoda</taxon>
        <taxon>Chromadorea</taxon>
        <taxon>Rhabditida</taxon>
        <taxon>Rhabditina</taxon>
        <taxon>Diplogasteromorpha</taxon>
        <taxon>Diplogasteroidea</taxon>
        <taxon>Neodiplogasteridae</taxon>
        <taxon>Pristionchus</taxon>
    </lineage>
</organism>
<keyword evidence="3" id="KW-0677">Repeat</keyword>
<dbReference type="GO" id="GO:0008270">
    <property type="term" value="F:zinc ion binding"/>
    <property type="evidence" value="ECO:0007669"/>
    <property type="project" value="UniProtKB-KW"/>
</dbReference>
<dbReference type="GO" id="GO:0000981">
    <property type="term" value="F:DNA-binding transcription factor activity, RNA polymerase II-specific"/>
    <property type="evidence" value="ECO:0007669"/>
    <property type="project" value="TreeGrafter"/>
</dbReference>
<evidence type="ECO:0000256" key="5">
    <source>
        <dbReference type="ARBA" id="ARBA00022833"/>
    </source>
</evidence>
<dbReference type="InterPro" id="IPR050527">
    <property type="entry name" value="Snail/Krueppel_Znf"/>
</dbReference>